<accession>A0A8H5BAM2</accession>
<feature type="compositionally biased region" description="Polar residues" evidence="1">
    <location>
        <begin position="353"/>
        <end position="377"/>
    </location>
</feature>
<feature type="compositionally biased region" description="Polar residues" evidence="1">
    <location>
        <begin position="486"/>
        <end position="498"/>
    </location>
</feature>
<feature type="compositionally biased region" description="Low complexity" evidence="1">
    <location>
        <begin position="111"/>
        <end position="124"/>
    </location>
</feature>
<feature type="region of interest" description="Disordered" evidence="1">
    <location>
        <begin position="486"/>
        <end position="618"/>
    </location>
</feature>
<name>A0A8H5BAM2_9AGAR</name>
<dbReference type="Pfam" id="PF09729">
    <property type="entry name" value="Gti1_Pac2"/>
    <property type="match status" value="1"/>
</dbReference>
<comment type="caution">
    <text evidence="2">The sequence shown here is derived from an EMBL/GenBank/DDBJ whole genome shotgun (WGS) entry which is preliminary data.</text>
</comment>
<feature type="region of interest" description="Disordered" evidence="1">
    <location>
        <begin position="102"/>
        <end position="148"/>
    </location>
</feature>
<dbReference type="InterPro" id="IPR018608">
    <property type="entry name" value="Gti1/Pac2"/>
</dbReference>
<dbReference type="Proteomes" id="UP000567179">
    <property type="component" value="Unassembled WGS sequence"/>
</dbReference>
<dbReference type="PRINTS" id="PR01217">
    <property type="entry name" value="PRICHEXTENSN"/>
</dbReference>
<feature type="compositionally biased region" description="Low complexity" evidence="1">
    <location>
        <begin position="539"/>
        <end position="552"/>
    </location>
</feature>
<feature type="region of interest" description="Disordered" evidence="1">
    <location>
        <begin position="1"/>
        <end position="20"/>
    </location>
</feature>
<sequence>MLVGQQPPAPPASTWTEPPWSGWIETTGDALLILEAARRGLIPRVTRRLVDSERRMITSGSVFVFDEDESGIKRWTDGFFWSPSRILGNFLLYRETDKRGAGHRSARAEQELMQQEAASSSAAAGGPHIENQSLSRPKTDNSGQSVDKQRERALIGSLTNSYKFKPDGLMKKTFSVTINGVAQHLISYYKITDVESGRLRSPSSLPELASLDISPEYLDKTHFRNPPKVEIGVDGVPRYRGESDDMDGNGSMNVAYPPGLNVGQSHGDVATNMLGGPVLATEQQHLIPDGLSGPSGNSGAKRDTSTRFEPYGSPPQHKRSRKNTRTSEPAAGQAGSGSSTSASPDHQPHGIHQSPQPHQASVSPHLTARQHQQSQSGGPVAYDAHQQQYQQQPQSIHQHLQAQQRLQVVQQQQANQYQPQQQPAQHSQQPATTTSYPPPTPQYMPFYTAYPSGAGQPSQPYGHYPGPYPPAPGTYWPAPNMPPSVMATSPMSTNSDSPSPSPMHLTHAHAPQRRSSIGGHSQHPASGLPNMATVETDGTATNPNTNNNTRNEPPGPRSDPSQKPPGQLPRQEPPVQQHHHPPAAATTASGGAQGAATNAASPALPASTTTGAHTSTSTPAASTIYSYYPTVVPGHPYAHAHIPPPGSAPHVSLNAPPTQPSANPPSQPPAIMPMGMGMQPVPMMPGMGMGIGPGAVGMPQIPFAPGVGPYQWSPPLPPGSYPGYMPPPGVSMGPPYATYGQPYAVGVPSAGQMGGSGGGSAAAQGRGQTQSVGASPNAGAGQSGGAAASQGGAARPGTSGGRTAKS</sequence>
<dbReference type="GO" id="GO:0003677">
    <property type="term" value="F:DNA binding"/>
    <property type="evidence" value="ECO:0007669"/>
    <property type="project" value="TreeGrafter"/>
</dbReference>
<feature type="compositionally biased region" description="Polar residues" evidence="1">
    <location>
        <begin position="130"/>
        <end position="146"/>
    </location>
</feature>
<dbReference type="PANTHER" id="PTHR28027">
    <property type="entry name" value="TRANSCRIPTIONAL REGULATOR MIT1"/>
    <property type="match status" value="1"/>
</dbReference>
<feature type="compositionally biased region" description="Low complexity" evidence="1">
    <location>
        <begin position="330"/>
        <end position="343"/>
    </location>
</feature>
<feature type="compositionally biased region" description="Low complexity" evidence="1">
    <location>
        <begin position="582"/>
        <end position="618"/>
    </location>
</feature>
<dbReference type="PANTHER" id="PTHR28027:SF2">
    <property type="entry name" value="TRANSCRIPTIONAL REGULATOR MIT1"/>
    <property type="match status" value="1"/>
</dbReference>
<evidence type="ECO:0000313" key="2">
    <source>
        <dbReference type="EMBL" id="KAF5319712.1"/>
    </source>
</evidence>
<feature type="region of interest" description="Disordered" evidence="1">
    <location>
        <begin position="286"/>
        <end position="451"/>
    </location>
</feature>
<keyword evidence="3" id="KW-1185">Reference proteome</keyword>
<feature type="region of interest" description="Disordered" evidence="1">
    <location>
        <begin position="745"/>
        <end position="806"/>
    </location>
</feature>
<gene>
    <name evidence="2" type="ORF">D9619_008601</name>
</gene>
<feature type="region of interest" description="Disordered" evidence="1">
    <location>
        <begin position="639"/>
        <end position="668"/>
    </location>
</feature>
<dbReference type="AlphaFoldDB" id="A0A8H5BAM2"/>
<dbReference type="OrthoDB" id="5572844at2759"/>
<evidence type="ECO:0000256" key="1">
    <source>
        <dbReference type="SAM" id="MobiDB-lite"/>
    </source>
</evidence>
<reference evidence="2 3" key="1">
    <citation type="journal article" date="2020" name="ISME J.">
        <title>Uncovering the hidden diversity of litter-decomposition mechanisms in mushroom-forming fungi.</title>
        <authorList>
            <person name="Floudas D."/>
            <person name="Bentzer J."/>
            <person name="Ahren D."/>
            <person name="Johansson T."/>
            <person name="Persson P."/>
            <person name="Tunlid A."/>
        </authorList>
    </citation>
    <scope>NUCLEOTIDE SEQUENCE [LARGE SCALE GENOMIC DNA]</scope>
    <source>
        <strain evidence="2 3">CBS 101986</strain>
    </source>
</reference>
<protein>
    <submittedName>
        <fullName evidence="2">Uncharacterized protein</fullName>
    </submittedName>
</protein>
<feature type="compositionally biased region" description="Pro residues" evidence="1">
    <location>
        <begin position="553"/>
        <end position="567"/>
    </location>
</feature>
<evidence type="ECO:0000313" key="3">
    <source>
        <dbReference type="Proteomes" id="UP000567179"/>
    </source>
</evidence>
<organism evidence="2 3">
    <name type="scientific">Psilocybe cf. subviscida</name>
    <dbReference type="NCBI Taxonomy" id="2480587"/>
    <lineage>
        <taxon>Eukaryota</taxon>
        <taxon>Fungi</taxon>
        <taxon>Dikarya</taxon>
        <taxon>Basidiomycota</taxon>
        <taxon>Agaricomycotina</taxon>
        <taxon>Agaricomycetes</taxon>
        <taxon>Agaricomycetidae</taxon>
        <taxon>Agaricales</taxon>
        <taxon>Agaricineae</taxon>
        <taxon>Strophariaceae</taxon>
        <taxon>Psilocybe</taxon>
    </lineage>
</organism>
<feature type="compositionally biased region" description="Low complexity" evidence="1">
    <location>
        <begin position="385"/>
        <end position="435"/>
    </location>
</feature>
<feature type="compositionally biased region" description="Low complexity" evidence="1">
    <location>
        <begin position="761"/>
        <end position="797"/>
    </location>
</feature>
<dbReference type="EMBL" id="JAACJJ010000029">
    <property type="protein sequence ID" value="KAF5319712.1"/>
    <property type="molecule type" value="Genomic_DNA"/>
</dbReference>
<proteinExistence type="predicted"/>
<feature type="compositionally biased region" description="Pro residues" evidence="1">
    <location>
        <begin position="657"/>
        <end position="668"/>
    </location>
</feature>